<evidence type="ECO:0000256" key="7">
    <source>
        <dbReference type="ARBA" id="ARBA00023136"/>
    </source>
</evidence>
<evidence type="ECO:0000256" key="3">
    <source>
        <dbReference type="ARBA" id="ARBA00022729"/>
    </source>
</evidence>
<evidence type="ECO:0000313" key="13">
    <source>
        <dbReference type="Proteomes" id="UP001279410"/>
    </source>
</evidence>
<dbReference type="Pfam" id="PF13927">
    <property type="entry name" value="Ig_3"/>
    <property type="match status" value="1"/>
</dbReference>
<comment type="subcellular location">
    <subcellularLocation>
        <location evidence="1">Membrane</location>
        <topology evidence="1">Single-pass type I membrane protein</topology>
    </subcellularLocation>
</comment>
<keyword evidence="10" id="KW-0393">Immunoglobulin domain</keyword>
<dbReference type="InterPro" id="IPR003599">
    <property type="entry name" value="Ig_sub"/>
</dbReference>
<dbReference type="InterPro" id="IPR013151">
    <property type="entry name" value="Immunoglobulin_dom"/>
</dbReference>
<evidence type="ECO:0000256" key="10">
    <source>
        <dbReference type="ARBA" id="ARBA00023319"/>
    </source>
</evidence>
<keyword evidence="5" id="KW-0130">Cell adhesion</keyword>
<dbReference type="InterPro" id="IPR047012">
    <property type="entry name" value="ICAM_VCAM"/>
</dbReference>
<dbReference type="InterPro" id="IPR003987">
    <property type="entry name" value="ICAM_VCAM_N"/>
</dbReference>
<dbReference type="PROSITE" id="PS50835">
    <property type="entry name" value="IG_LIKE"/>
    <property type="match status" value="2"/>
</dbReference>
<accession>A0AAD3RCE3</accession>
<dbReference type="InterPro" id="IPR007110">
    <property type="entry name" value="Ig-like_dom"/>
</dbReference>
<dbReference type="PANTHER" id="PTHR13771">
    <property type="entry name" value="INTERCELLULAR ADHESION MOLECULE"/>
    <property type="match status" value="1"/>
</dbReference>
<dbReference type="PANTHER" id="PTHR13771:SF9">
    <property type="entry name" value="INTERCELLULAR ADHESION MOLECULE 5"/>
    <property type="match status" value="1"/>
</dbReference>
<name>A0AAD3RCE3_LATJO</name>
<dbReference type="AlphaFoldDB" id="A0AAD3RCE3"/>
<dbReference type="InterPro" id="IPR036179">
    <property type="entry name" value="Ig-like_dom_sf"/>
</dbReference>
<keyword evidence="9" id="KW-0325">Glycoprotein</keyword>
<dbReference type="EMBL" id="BRZM01000064">
    <property type="protein sequence ID" value="GLD63918.1"/>
    <property type="molecule type" value="Genomic_DNA"/>
</dbReference>
<dbReference type="Proteomes" id="UP001279410">
    <property type="component" value="Unassembled WGS sequence"/>
</dbReference>
<organism evidence="12 13">
    <name type="scientific">Lates japonicus</name>
    <name type="common">Japanese lates</name>
    <dbReference type="NCBI Taxonomy" id="270547"/>
    <lineage>
        <taxon>Eukaryota</taxon>
        <taxon>Metazoa</taxon>
        <taxon>Chordata</taxon>
        <taxon>Craniata</taxon>
        <taxon>Vertebrata</taxon>
        <taxon>Euteleostomi</taxon>
        <taxon>Actinopterygii</taxon>
        <taxon>Neopterygii</taxon>
        <taxon>Teleostei</taxon>
        <taxon>Neoteleostei</taxon>
        <taxon>Acanthomorphata</taxon>
        <taxon>Carangaria</taxon>
        <taxon>Carangaria incertae sedis</taxon>
        <taxon>Centropomidae</taxon>
        <taxon>Lates</taxon>
    </lineage>
</organism>
<evidence type="ECO:0000313" key="12">
    <source>
        <dbReference type="EMBL" id="GLD63918.1"/>
    </source>
</evidence>
<dbReference type="GO" id="GO:0005886">
    <property type="term" value="C:plasma membrane"/>
    <property type="evidence" value="ECO:0007669"/>
    <property type="project" value="TreeGrafter"/>
</dbReference>
<evidence type="ECO:0000256" key="9">
    <source>
        <dbReference type="ARBA" id="ARBA00023180"/>
    </source>
</evidence>
<keyword evidence="4" id="KW-0677">Repeat</keyword>
<keyword evidence="7" id="KW-0472">Membrane</keyword>
<sequence>MLLLLHLFDSVTSSPVSIYTPAPFLPLQILPPSSFPSNLPSGPSSLIPSSISSSEERAHCPLKMSPSTVVVRFEDPVTVNCSVPPTGFPALGWEVPNRMETPLFTMDRFLVWSVARMTEWNIKPKCYALVEQGGQCHIELLVTVYQPPDSVSISFRNHSGPLLEGHQYTLQCEVHNIAPVENLTVTFYRGQTALGQLLSNNTEKKPVTEIFTLNINTSKEDDGVQYWCEAKLELGPEGPQHPPVVTSQKLKAAVLFGPHLICPTKLQVKEGESLSCEVRGNPQPSVTWLRDGQEVVLPSHSSRKHAGKYTVWTKGHLGQKNFTVEVEILSGSGTANSCNRYFLLAILFIQIINWL</sequence>
<evidence type="ECO:0000256" key="2">
    <source>
        <dbReference type="ARBA" id="ARBA00022692"/>
    </source>
</evidence>
<dbReference type="SUPFAM" id="SSF48726">
    <property type="entry name" value="Immunoglobulin"/>
    <property type="match status" value="3"/>
</dbReference>
<dbReference type="SMART" id="SM00409">
    <property type="entry name" value="IG"/>
    <property type="match status" value="2"/>
</dbReference>
<dbReference type="GO" id="GO:0098609">
    <property type="term" value="P:cell-cell adhesion"/>
    <property type="evidence" value="ECO:0007669"/>
    <property type="project" value="InterPro"/>
</dbReference>
<keyword evidence="6" id="KW-1133">Transmembrane helix</keyword>
<keyword evidence="13" id="KW-1185">Reference proteome</keyword>
<dbReference type="GO" id="GO:0005178">
    <property type="term" value="F:integrin binding"/>
    <property type="evidence" value="ECO:0007669"/>
    <property type="project" value="InterPro"/>
</dbReference>
<feature type="domain" description="Ig-like" evidence="11">
    <location>
        <begin position="242"/>
        <end position="338"/>
    </location>
</feature>
<comment type="caution">
    <text evidence="12">The sequence shown here is derived from an EMBL/GenBank/DDBJ whole genome shotgun (WGS) entry which is preliminary data.</text>
</comment>
<evidence type="ECO:0000256" key="6">
    <source>
        <dbReference type="ARBA" id="ARBA00022989"/>
    </source>
</evidence>
<evidence type="ECO:0000256" key="5">
    <source>
        <dbReference type="ARBA" id="ARBA00022889"/>
    </source>
</evidence>
<dbReference type="PRINTS" id="PR01472">
    <property type="entry name" value="ICAMVCAM1"/>
</dbReference>
<dbReference type="Gene3D" id="2.60.40.10">
    <property type="entry name" value="Immunoglobulins"/>
    <property type="match status" value="3"/>
</dbReference>
<keyword evidence="3" id="KW-0732">Signal</keyword>
<evidence type="ECO:0000256" key="4">
    <source>
        <dbReference type="ARBA" id="ARBA00022737"/>
    </source>
</evidence>
<proteinExistence type="predicted"/>
<evidence type="ECO:0000256" key="1">
    <source>
        <dbReference type="ARBA" id="ARBA00004479"/>
    </source>
</evidence>
<keyword evidence="2" id="KW-0812">Transmembrane</keyword>
<dbReference type="Pfam" id="PF00047">
    <property type="entry name" value="ig"/>
    <property type="match status" value="1"/>
</dbReference>
<reference evidence="12" key="1">
    <citation type="submission" date="2022-08" db="EMBL/GenBank/DDBJ databases">
        <title>Genome sequencing of akame (Lates japonicus).</title>
        <authorList>
            <person name="Hashiguchi Y."/>
            <person name="Takahashi H."/>
        </authorList>
    </citation>
    <scope>NUCLEOTIDE SEQUENCE</scope>
    <source>
        <strain evidence="12">Kochi</strain>
    </source>
</reference>
<evidence type="ECO:0000259" key="11">
    <source>
        <dbReference type="PROSITE" id="PS50835"/>
    </source>
</evidence>
<gene>
    <name evidence="12" type="ORF">AKAME5_001549100</name>
</gene>
<dbReference type="InterPro" id="IPR013783">
    <property type="entry name" value="Ig-like_fold"/>
</dbReference>
<evidence type="ECO:0000256" key="8">
    <source>
        <dbReference type="ARBA" id="ARBA00023157"/>
    </source>
</evidence>
<feature type="domain" description="Ig-like" evidence="11">
    <location>
        <begin position="148"/>
        <end position="230"/>
    </location>
</feature>
<keyword evidence="8" id="KW-1015">Disulfide bond</keyword>
<protein>
    <submittedName>
        <fullName evidence="12">Intercellular adhesion molecule 3-like protein</fullName>
    </submittedName>
</protein>